<accession>W2LVE6</accession>
<proteinExistence type="predicted"/>
<name>W2LVE6_PHYNI</name>
<dbReference type="AlphaFoldDB" id="W2LVE6"/>
<sequence length="74" mass="8132">MGKLYKAEVGRRFLRLIFVWREQTYGSGARLDPVHPRCNKINGIAKQGPVLGCDSDASAGVKCLDFSSCSSRVD</sequence>
<evidence type="ECO:0000313" key="1">
    <source>
        <dbReference type="EMBL" id="ETM00635.1"/>
    </source>
</evidence>
<protein>
    <submittedName>
        <fullName evidence="1">Uncharacterized protein</fullName>
    </submittedName>
</protein>
<dbReference type="VEuPathDB" id="FungiDB:PPTG_22129"/>
<organism evidence="1">
    <name type="scientific">Phytophthora nicotianae</name>
    <name type="common">Potato buckeye rot agent</name>
    <name type="synonym">Phytophthora parasitica</name>
    <dbReference type="NCBI Taxonomy" id="4792"/>
    <lineage>
        <taxon>Eukaryota</taxon>
        <taxon>Sar</taxon>
        <taxon>Stramenopiles</taxon>
        <taxon>Oomycota</taxon>
        <taxon>Peronosporomycetes</taxon>
        <taxon>Peronosporales</taxon>
        <taxon>Peronosporaceae</taxon>
        <taxon>Phytophthora</taxon>
    </lineage>
</organism>
<dbReference type="Proteomes" id="UP000054423">
    <property type="component" value="Unassembled WGS sequence"/>
</dbReference>
<gene>
    <name evidence="1" type="ORF">L917_02656</name>
</gene>
<dbReference type="EMBL" id="KI677950">
    <property type="protein sequence ID" value="ETM00635.1"/>
    <property type="molecule type" value="Genomic_DNA"/>
</dbReference>
<reference evidence="1" key="1">
    <citation type="submission" date="2013-11" db="EMBL/GenBank/DDBJ databases">
        <title>The Genome Sequence of Phytophthora parasitica CHvinca01.</title>
        <authorList>
            <consortium name="The Broad Institute Genomics Platform"/>
            <person name="Russ C."/>
            <person name="Tyler B."/>
            <person name="Panabieres F."/>
            <person name="Shan W."/>
            <person name="Tripathy S."/>
            <person name="Grunwald N."/>
            <person name="Machado M."/>
            <person name="Johnson C.S."/>
            <person name="Arredondo F."/>
            <person name="Hong C."/>
            <person name="Coffey M."/>
            <person name="Young S.K."/>
            <person name="Zeng Q."/>
            <person name="Gargeya S."/>
            <person name="Fitzgerald M."/>
            <person name="Abouelleil A."/>
            <person name="Alvarado L."/>
            <person name="Chapman S.B."/>
            <person name="Gainer-Dewar J."/>
            <person name="Goldberg J."/>
            <person name="Griggs A."/>
            <person name="Gujja S."/>
            <person name="Hansen M."/>
            <person name="Howarth C."/>
            <person name="Imamovic A."/>
            <person name="Ireland A."/>
            <person name="Larimer J."/>
            <person name="McCowan C."/>
            <person name="Murphy C."/>
            <person name="Pearson M."/>
            <person name="Poon T.W."/>
            <person name="Priest M."/>
            <person name="Roberts A."/>
            <person name="Saif S."/>
            <person name="Shea T."/>
            <person name="Sykes S."/>
            <person name="Wortman J."/>
            <person name="Nusbaum C."/>
            <person name="Birren B."/>
        </authorList>
    </citation>
    <scope>NUCLEOTIDE SEQUENCE [LARGE SCALE GENOMIC DNA]</scope>
    <source>
        <strain evidence="1">CHvinca01</strain>
    </source>
</reference>